<dbReference type="Proteomes" id="UP000011185">
    <property type="component" value="Unassembled WGS sequence"/>
</dbReference>
<dbReference type="AlphaFoldDB" id="L7JUB8"/>
<accession>L7JUB8</accession>
<evidence type="ECO:0000313" key="2">
    <source>
        <dbReference type="Proteomes" id="UP000011185"/>
    </source>
</evidence>
<sequence>MLKKLNKIRNRVYLRGGNPENYINAIKSLKKQDESNKEIYNAEIAIHRFDQSKSMEAKHRFMRKVRCKIPKLNDINPLYARYAEILSLFHTGDEKGNELLCTIADEIYEYDAFYTNLLKAREQGLKREIKDFSVLKYGITIKFNTETEKKYFLSHVLLRGDNFDVNLANYVTRLDKMKTKVIKSMGKVRSFPLKRAKIVDMKQLLQTFCAFLEQNYVEHENVKKLLNEVLRVEAFIEEIVYRIKFGRRNCDISDLNLECFPELNPYIIRDVKLFDNEAFTTKALIMDEVARSFEKKEILPFLPIFYDIAYDHIQFPEIDDDNS</sequence>
<organism evidence="1 2">
    <name type="scientific">Trachipleistophora hominis</name>
    <name type="common">Microsporidian parasite</name>
    <dbReference type="NCBI Taxonomy" id="72359"/>
    <lineage>
        <taxon>Eukaryota</taxon>
        <taxon>Fungi</taxon>
        <taxon>Fungi incertae sedis</taxon>
        <taxon>Microsporidia</taxon>
        <taxon>Pleistophoridae</taxon>
        <taxon>Trachipleistophora</taxon>
    </lineage>
</organism>
<dbReference type="VEuPathDB" id="MicrosporidiaDB:THOM_2002"/>
<dbReference type="EMBL" id="JH993996">
    <property type="protein sequence ID" value="ELQ75073.1"/>
    <property type="molecule type" value="Genomic_DNA"/>
</dbReference>
<protein>
    <submittedName>
        <fullName evidence="1">Uncharacterized protein</fullName>
    </submittedName>
</protein>
<name>L7JUB8_TRAHO</name>
<proteinExistence type="predicted"/>
<keyword evidence="2" id="KW-1185">Reference proteome</keyword>
<dbReference type="InParanoid" id="L7JUB8"/>
<dbReference type="OMA" id="AYDHIQF"/>
<dbReference type="HOGENOM" id="CLU_861031_0_0_1"/>
<evidence type="ECO:0000313" key="1">
    <source>
        <dbReference type="EMBL" id="ELQ75073.1"/>
    </source>
</evidence>
<reference evidence="1 2" key="1">
    <citation type="journal article" date="2012" name="PLoS Pathog.">
        <title>The genome of the obligate intracellular parasite Trachipleistophora hominis: new insights into microsporidian genome dynamics and reductive evolution.</title>
        <authorList>
            <person name="Heinz E."/>
            <person name="Williams T.A."/>
            <person name="Nakjang S."/>
            <person name="Noel C.J."/>
            <person name="Swan D.C."/>
            <person name="Goldberg A.V."/>
            <person name="Harris S.R."/>
            <person name="Weinmaier T."/>
            <person name="Markert S."/>
            <person name="Becher D."/>
            <person name="Bernhardt J."/>
            <person name="Dagan T."/>
            <person name="Hacker C."/>
            <person name="Lucocq J.M."/>
            <person name="Schweder T."/>
            <person name="Rattei T."/>
            <person name="Hall N."/>
            <person name="Hirt R.P."/>
            <person name="Embley T.M."/>
        </authorList>
    </citation>
    <scope>NUCLEOTIDE SEQUENCE [LARGE SCALE GENOMIC DNA]</scope>
</reference>
<dbReference type="OrthoDB" id="10255118at2759"/>
<gene>
    <name evidence="1" type="ORF">THOM_2002</name>
</gene>